<dbReference type="Pfam" id="PF03838">
    <property type="entry name" value="RecU"/>
    <property type="match status" value="1"/>
</dbReference>
<evidence type="ECO:0000256" key="4">
    <source>
        <dbReference type="ARBA" id="ARBA00022723"/>
    </source>
</evidence>
<evidence type="ECO:0000256" key="6">
    <source>
        <dbReference type="ARBA" id="ARBA00022763"/>
    </source>
</evidence>
<evidence type="ECO:0000256" key="12">
    <source>
        <dbReference type="ARBA" id="ARBA00029523"/>
    </source>
</evidence>
<dbReference type="HAMAP" id="MF_00130">
    <property type="entry name" value="RecU"/>
    <property type="match status" value="1"/>
</dbReference>
<name>A0A5B7XUI2_9MOLU</name>
<organism evidence="14 15">
    <name type="scientific">Mycoplasma nasistruthionis</name>
    <dbReference type="NCBI Taxonomy" id="353852"/>
    <lineage>
        <taxon>Bacteria</taxon>
        <taxon>Bacillati</taxon>
        <taxon>Mycoplasmatota</taxon>
        <taxon>Mollicutes</taxon>
        <taxon>Mycoplasmataceae</taxon>
        <taxon>Mycoplasma</taxon>
    </lineage>
</organism>
<keyword evidence="10 13" id="KW-0234">DNA repair</keyword>
<dbReference type="NCBIfam" id="NF002581">
    <property type="entry name" value="PRK02234.1-2"/>
    <property type="match status" value="1"/>
</dbReference>
<keyword evidence="9 13" id="KW-0233">DNA recombination</keyword>
<comment type="subcellular location">
    <subcellularLocation>
        <location evidence="1 13">Cytoplasm</location>
    </subcellularLocation>
</comment>
<feature type="binding site" evidence="13">
    <location>
        <position position="74"/>
    </location>
    <ligand>
        <name>Mg(2+)</name>
        <dbReference type="ChEBI" id="CHEBI:18420"/>
    </ligand>
</feature>
<feature type="site" description="Transition state stabilizer" evidence="13">
    <location>
        <position position="76"/>
    </location>
</feature>
<keyword evidence="3 13" id="KW-0540">Nuclease</keyword>
<evidence type="ECO:0000256" key="11">
    <source>
        <dbReference type="ARBA" id="ARBA00023447"/>
    </source>
</evidence>
<gene>
    <name evidence="13 14" type="primary">recU</name>
    <name evidence="14" type="ORF">FG904_00645</name>
</gene>
<feature type="binding site" evidence="13">
    <location>
        <position position="59"/>
    </location>
    <ligand>
        <name>Mg(2+)</name>
        <dbReference type="ChEBI" id="CHEBI:18420"/>
    </ligand>
</feature>
<evidence type="ECO:0000256" key="3">
    <source>
        <dbReference type="ARBA" id="ARBA00022722"/>
    </source>
</evidence>
<dbReference type="OrthoDB" id="9783592at2"/>
<evidence type="ECO:0000256" key="1">
    <source>
        <dbReference type="ARBA" id="ARBA00004496"/>
    </source>
</evidence>
<reference evidence="14 15" key="1">
    <citation type="submission" date="2019-06" db="EMBL/GenBank/DDBJ databases">
        <title>Mycoplasma sp. 2F1A isolated from ostrich.</title>
        <authorList>
            <person name="Spergser J."/>
        </authorList>
    </citation>
    <scope>NUCLEOTIDE SEQUENCE [LARGE SCALE GENOMIC DNA]</scope>
    <source>
        <strain evidence="14 15">2F1A</strain>
    </source>
</reference>
<evidence type="ECO:0000256" key="5">
    <source>
        <dbReference type="ARBA" id="ARBA00022759"/>
    </source>
</evidence>
<comment type="catalytic activity">
    <reaction evidence="13">
        <text>Endonucleolytic cleavage at a junction such as a reciprocal single-stranded crossover between two homologous DNA duplexes (Holliday junction).</text>
        <dbReference type="EC" id="3.1.21.10"/>
    </reaction>
</comment>
<dbReference type="RefSeq" id="WP_139592012.1">
    <property type="nucleotide sequence ID" value="NZ_CP040825.1"/>
</dbReference>
<evidence type="ECO:0000256" key="8">
    <source>
        <dbReference type="ARBA" id="ARBA00022842"/>
    </source>
</evidence>
<dbReference type="CDD" id="cd22354">
    <property type="entry name" value="RecU-like"/>
    <property type="match status" value="1"/>
</dbReference>
<dbReference type="Gene3D" id="3.40.1350.10">
    <property type="match status" value="1"/>
</dbReference>
<dbReference type="GO" id="GO:0006310">
    <property type="term" value="P:DNA recombination"/>
    <property type="evidence" value="ECO:0007669"/>
    <property type="project" value="UniProtKB-UniRule"/>
</dbReference>
<proteinExistence type="inferred from homology"/>
<dbReference type="AlphaFoldDB" id="A0A5B7XUI2"/>
<dbReference type="InterPro" id="IPR004612">
    <property type="entry name" value="Resolv_RecU"/>
</dbReference>
<dbReference type="GO" id="GO:0008821">
    <property type="term" value="F:crossover junction DNA endonuclease activity"/>
    <property type="evidence" value="ECO:0007669"/>
    <property type="project" value="UniProtKB-EC"/>
</dbReference>
<comment type="function">
    <text evidence="13">Endonuclease that resolves Holliday junction intermediates in genetic recombination. Cleaves mobile four-strand junctions by introducing symmetrical nicks in paired strands. Promotes annealing of linear ssDNA with homologous dsDNA. Required for DNA repair, homologous recombination and chromosome segregation.</text>
</comment>
<evidence type="ECO:0000256" key="13">
    <source>
        <dbReference type="HAMAP-Rule" id="MF_00130"/>
    </source>
</evidence>
<dbReference type="GO" id="GO:0007059">
    <property type="term" value="P:chromosome segregation"/>
    <property type="evidence" value="ECO:0007669"/>
    <property type="project" value="UniProtKB-UniRule"/>
</dbReference>
<dbReference type="GO" id="GO:0003676">
    <property type="term" value="F:nucleic acid binding"/>
    <property type="evidence" value="ECO:0007669"/>
    <property type="project" value="InterPro"/>
</dbReference>
<evidence type="ECO:0000313" key="14">
    <source>
        <dbReference type="EMBL" id="QCZ36529.1"/>
    </source>
</evidence>
<evidence type="ECO:0000256" key="9">
    <source>
        <dbReference type="ARBA" id="ARBA00023172"/>
    </source>
</evidence>
<sequence length="159" mass="18755">MNQKNKGMFLEKILNRTIRVLWENEIAFIEKKSIPISIISFNKTTDNQVISKFKHHKSTVDYIGMYKSKFICFEAKTTNLDNLPMSNFKEHQIDYLNLIHNNGGIAFVVVYFSLYNEFYKVSVELIKEHYKQNKSLKYLTVKENSRPLSLEFPGYLDIV</sequence>
<dbReference type="SUPFAM" id="SSF52980">
    <property type="entry name" value="Restriction endonuclease-like"/>
    <property type="match status" value="1"/>
</dbReference>
<keyword evidence="5 13" id="KW-0255">Endonuclease</keyword>
<dbReference type="GO" id="GO:0000287">
    <property type="term" value="F:magnesium ion binding"/>
    <property type="evidence" value="ECO:0007669"/>
    <property type="project" value="UniProtKB-UniRule"/>
</dbReference>
<evidence type="ECO:0000256" key="2">
    <source>
        <dbReference type="ARBA" id="ARBA00022490"/>
    </source>
</evidence>
<comment type="similarity">
    <text evidence="11 13">Belongs to the RecU family.</text>
</comment>
<feature type="binding site" evidence="13">
    <location>
        <position position="92"/>
    </location>
    <ligand>
        <name>Mg(2+)</name>
        <dbReference type="ChEBI" id="CHEBI:18420"/>
    </ligand>
</feature>
<evidence type="ECO:0000313" key="15">
    <source>
        <dbReference type="Proteomes" id="UP000305457"/>
    </source>
</evidence>
<evidence type="ECO:0000256" key="10">
    <source>
        <dbReference type="ARBA" id="ARBA00023204"/>
    </source>
</evidence>
<evidence type="ECO:0000256" key="7">
    <source>
        <dbReference type="ARBA" id="ARBA00022801"/>
    </source>
</evidence>
<comment type="cofactor">
    <cofactor evidence="13">
        <name>Mg(2+)</name>
        <dbReference type="ChEBI" id="CHEBI:18420"/>
    </cofactor>
    <text evidence="13">Binds 1 Mg(2+) ion per subunit.</text>
</comment>
<keyword evidence="4 13" id="KW-0479">Metal-binding</keyword>
<dbReference type="KEGG" id="mnh:FG904_00645"/>
<dbReference type="InterPro" id="IPR011856">
    <property type="entry name" value="tRNA_endonuc-like_dom_sf"/>
</dbReference>
<dbReference type="GO" id="GO:0006281">
    <property type="term" value="P:DNA repair"/>
    <property type="evidence" value="ECO:0007669"/>
    <property type="project" value="UniProtKB-UniRule"/>
</dbReference>
<dbReference type="Proteomes" id="UP000305457">
    <property type="component" value="Chromosome"/>
</dbReference>
<dbReference type="InterPro" id="IPR011335">
    <property type="entry name" value="Restrct_endonuc-II-like"/>
</dbReference>
<feature type="binding site" evidence="13">
    <location>
        <position position="61"/>
    </location>
    <ligand>
        <name>Mg(2+)</name>
        <dbReference type="ChEBI" id="CHEBI:18420"/>
    </ligand>
</feature>
<dbReference type="GO" id="GO:0005737">
    <property type="term" value="C:cytoplasm"/>
    <property type="evidence" value="ECO:0007669"/>
    <property type="project" value="UniProtKB-SubCell"/>
</dbReference>
<keyword evidence="8 13" id="KW-0460">Magnesium</keyword>
<keyword evidence="7 13" id="KW-0378">Hydrolase</keyword>
<accession>A0A5B7XUI2</accession>
<protein>
    <recommendedName>
        <fullName evidence="12 13">Holliday junction resolvase RecU</fullName>
        <ecNumber evidence="13">3.1.21.10</ecNumber>
    </recommendedName>
    <alternativeName>
        <fullName evidence="13">Recombination protein U homolog</fullName>
    </alternativeName>
</protein>
<keyword evidence="6 13" id="KW-0227">DNA damage</keyword>
<dbReference type="EMBL" id="CP040825">
    <property type="protein sequence ID" value="QCZ36529.1"/>
    <property type="molecule type" value="Genomic_DNA"/>
</dbReference>
<keyword evidence="2 13" id="KW-0963">Cytoplasm</keyword>
<dbReference type="EC" id="3.1.21.10" evidence="13"/>